<protein>
    <submittedName>
        <fullName evidence="5">DNA-binding MarR family transcriptional regulator</fullName>
    </submittedName>
</protein>
<dbReference type="Pfam" id="PF13463">
    <property type="entry name" value="HTH_27"/>
    <property type="match status" value="1"/>
</dbReference>
<gene>
    <name evidence="5" type="ORF">EDB95_5065</name>
</gene>
<comment type="caution">
    <text evidence="5">The sequence shown here is derived from an EMBL/GenBank/DDBJ whole genome shotgun (WGS) entry which is preliminary data.</text>
</comment>
<dbReference type="Proteomes" id="UP000294498">
    <property type="component" value="Unassembled WGS sequence"/>
</dbReference>
<dbReference type="PRINTS" id="PR00598">
    <property type="entry name" value="HTHMARR"/>
</dbReference>
<dbReference type="GO" id="GO:0003700">
    <property type="term" value="F:DNA-binding transcription factor activity"/>
    <property type="evidence" value="ECO:0007669"/>
    <property type="project" value="InterPro"/>
</dbReference>
<evidence type="ECO:0000313" key="5">
    <source>
        <dbReference type="EMBL" id="TDW97220.1"/>
    </source>
</evidence>
<reference evidence="5 6" key="1">
    <citation type="submission" date="2019-03" db="EMBL/GenBank/DDBJ databases">
        <title>Genomic Encyclopedia of Type Strains, Phase IV (KMG-IV): sequencing the most valuable type-strain genomes for metagenomic binning, comparative biology and taxonomic classification.</title>
        <authorList>
            <person name="Goeker M."/>
        </authorList>
    </citation>
    <scope>NUCLEOTIDE SEQUENCE [LARGE SCALE GENOMIC DNA]</scope>
    <source>
        <strain evidence="5 6">DSM 100059</strain>
    </source>
</reference>
<dbReference type="PANTHER" id="PTHR42756:SF1">
    <property type="entry name" value="TRANSCRIPTIONAL REPRESSOR OF EMRAB OPERON"/>
    <property type="match status" value="1"/>
</dbReference>
<dbReference type="Gene3D" id="1.10.10.10">
    <property type="entry name" value="Winged helix-like DNA-binding domain superfamily/Winged helix DNA-binding domain"/>
    <property type="match status" value="1"/>
</dbReference>
<dbReference type="AlphaFoldDB" id="A0A4R8DJP3"/>
<keyword evidence="1" id="KW-0805">Transcription regulation</keyword>
<dbReference type="InterPro" id="IPR036390">
    <property type="entry name" value="WH_DNA-bd_sf"/>
</dbReference>
<dbReference type="InterPro" id="IPR036388">
    <property type="entry name" value="WH-like_DNA-bd_sf"/>
</dbReference>
<accession>A0A4R8DJP3</accession>
<dbReference type="EMBL" id="SODV01000002">
    <property type="protein sequence ID" value="TDW97220.1"/>
    <property type="molecule type" value="Genomic_DNA"/>
</dbReference>
<keyword evidence="2 5" id="KW-0238">DNA-binding</keyword>
<dbReference type="OrthoDB" id="961069at2"/>
<keyword evidence="6" id="KW-1185">Reference proteome</keyword>
<proteinExistence type="predicted"/>
<dbReference type="SMART" id="SM00347">
    <property type="entry name" value="HTH_MARR"/>
    <property type="match status" value="1"/>
</dbReference>
<keyword evidence="3" id="KW-0804">Transcription</keyword>
<dbReference type="PANTHER" id="PTHR42756">
    <property type="entry name" value="TRANSCRIPTIONAL REGULATOR, MARR"/>
    <property type="match status" value="1"/>
</dbReference>
<organism evidence="5 6">
    <name type="scientific">Dinghuibacter silviterrae</name>
    <dbReference type="NCBI Taxonomy" id="1539049"/>
    <lineage>
        <taxon>Bacteria</taxon>
        <taxon>Pseudomonadati</taxon>
        <taxon>Bacteroidota</taxon>
        <taxon>Chitinophagia</taxon>
        <taxon>Chitinophagales</taxon>
        <taxon>Chitinophagaceae</taxon>
        <taxon>Dinghuibacter</taxon>
    </lineage>
</organism>
<feature type="domain" description="HTH marR-type" evidence="4">
    <location>
        <begin position="56"/>
        <end position="189"/>
    </location>
</feature>
<evidence type="ECO:0000256" key="1">
    <source>
        <dbReference type="ARBA" id="ARBA00023015"/>
    </source>
</evidence>
<evidence type="ECO:0000313" key="6">
    <source>
        <dbReference type="Proteomes" id="UP000294498"/>
    </source>
</evidence>
<evidence type="ECO:0000256" key="2">
    <source>
        <dbReference type="ARBA" id="ARBA00023125"/>
    </source>
</evidence>
<dbReference type="GO" id="GO:0003677">
    <property type="term" value="F:DNA binding"/>
    <property type="evidence" value="ECO:0007669"/>
    <property type="project" value="UniProtKB-KW"/>
</dbReference>
<evidence type="ECO:0000259" key="4">
    <source>
        <dbReference type="PROSITE" id="PS50995"/>
    </source>
</evidence>
<dbReference type="RefSeq" id="WP_133999064.1">
    <property type="nucleotide sequence ID" value="NZ_SODV01000002.1"/>
</dbReference>
<name>A0A4R8DJP3_9BACT</name>
<sequence length="211" mass="24109">MHLPNKTVELVNLWAQFEARYPDGSIEDFCRYTLIHQREGRQTGEMMAGVIPAVPNAVLLKLMGRIHKINAAYGSAALEGTGLHQLEEMGMLLSIYQLKTPRKTEVIYTNLMELSSGTDMLNRLRQRGYISETADKEDKRSKRLRLTPAGLAVIDRAAARLEKMARMMTKDMPTEDQQLCIQLLRNMEIKLAARWVQDKGRPFDEVYKELA</sequence>
<evidence type="ECO:0000256" key="3">
    <source>
        <dbReference type="ARBA" id="ARBA00023163"/>
    </source>
</evidence>
<dbReference type="PROSITE" id="PS50995">
    <property type="entry name" value="HTH_MARR_2"/>
    <property type="match status" value="1"/>
</dbReference>
<dbReference type="InterPro" id="IPR000835">
    <property type="entry name" value="HTH_MarR-typ"/>
</dbReference>
<dbReference type="SUPFAM" id="SSF46785">
    <property type="entry name" value="Winged helix' DNA-binding domain"/>
    <property type="match status" value="1"/>
</dbReference>